<dbReference type="GO" id="GO:0000329">
    <property type="term" value="C:fungal-type vacuole membrane"/>
    <property type="evidence" value="ECO:0007669"/>
    <property type="project" value="TreeGrafter"/>
</dbReference>
<organism evidence="3 4">
    <name type="scientific">Westerdykella ornata</name>
    <dbReference type="NCBI Taxonomy" id="318751"/>
    <lineage>
        <taxon>Eukaryota</taxon>
        <taxon>Fungi</taxon>
        <taxon>Dikarya</taxon>
        <taxon>Ascomycota</taxon>
        <taxon>Pezizomycotina</taxon>
        <taxon>Dothideomycetes</taxon>
        <taxon>Pleosporomycetidae</taxon>
        <taxon>Pleosporales</taxon>
        <taxon>Sporormiaceae</taxon>
        <taxon>Westerdykella</taxon>
    </lineage>
</organism>
<accession>A0A6A6JHN0</accession>
<dbReference type="OrthoDB" id="330047at2759"/>
<dbReference type="InterPro" id="IPR036259">
    <property type="entry name" value="MFS_trans_sf"/>
</dbReference>
<feature type="transmembrane region" description="Helical" evidence="2">
    <location>
        <begin position="454"/>
        <end position="472"/>
    </location>
</feature>
<dbReference type="InterPro" id="IPR011701">
    <property type="entry name" value="MFS"/>
</dbReference>
<keyword evidence="2" id="KW-1133">Transmembrane helix</keyword>
<feature type="transmembrane region" description="Helical" evidence="2">
    <location>
        <begin position="543"/>
        <end position="566"/>
    </location>
</feature>
<dbReference type="PANTHER" id="PTHR20772">
    <property type="entry name" value="PROTEIN FMP42"/>
    <property type="match status" value="1"/>
</dbReference>
<keyword evidence="4" id="KW-1185">Reference proteome</keyword>
<dbReference type="PANTHER" id="PTHR20772:SF4">
    <property type="entry name" value="HYPOTHETICAL AMINO ACID TRANSPORTER (EUROFUNG)"/>
    <property type="match status" value="1"/>
</dbReference>
<sequence>MSLIQHVHTQEGADREEALVDLFLPPIERHASVERARERRLSLESGFGGSQRSVRRVISYDALKPPEETTVAEEYGGVTQYHVSTFKRLAQVITTVLACWFASGIVFGFAALKPILINEGVFREMCDQDELDAGVEVCYKQDLRLNFFFSLASTTTNVSALPIGAILDRYGPKVCFLFGSACLSVGSILMSLAFRVDEFDGYTLGNFFLALGGSAIFLPSFQIANAFPKYAGTIVATITGAFDASAAVFLFYRLAYDATGGAFKPQTFFLAYLVVPLAIVVAQLTFLPTENYKTAPQLEMKIARAEDDTRDVHSSDEELPDEEVWKVRKTRSLHRQRRLKKLDELVGGPETRKHREEQEEHKHEVSGVWGALHNKTAREQMLSPWFYLLALLTVLQMIRMNYFIATIREQYTYMLDSTILAARINDFFDWALPIGGVLSTPFLGIMLDNLSTRVVLLLLTLIITAIGVVGSIPALWAGYVNVVLFCLLRPFYYSAMSDYAAKVFGFATFGRVYGTIICFSGLINLCQTGIDALTKGPFEGNPIPVNVFLAVAGFVLGTALVVYVSVQTYRMRKKLAEEDAMTVTDMDSVLDSLVEEDEPQDYGTISAPPGRNY</sequence>
<dbReference type="Gene3D" id="1.20.1250.20">
    <property type="entry name" value="MFS general substrate transporter like domains"/>
    <property type="match status" value="1"/>
</dbReference>
<keyword evidence="2" id="KW-0472">Membrane</keyword>
<comment type="subcellular location">
    <subcellularLocation>
        <location evidence="1">Membrane</location>
        <topology evidence="1">Multi-pass membrane protein</topology>
    </subcellularLocation>
</comment>
<dbReference type="RefSeq" id="XP_033652298.1">
    <property type="nucleotide sequence ID" value="XM_033803269.1"/>
</dbReference>
<dbReference type="Proteomes" id="UP000800097">
    <property type="component" value="Unassembled WGS sequence"/>
</dbReference>
<feature type="transmembrane region" description="Helical" evidence="2">
    <location>
        <begin position="174"/>
        <end position="196"/>
    </location>
</feature>
<dbReference type="GeneID" id="54556444"/>
<reference evidence="3" key="1">
    <citation type="journal article" date="2020" name="Stud. Mycol.">
        <title>101 Dothideomycetes genomes: a test case for predicting lifestyles and emergence of pathogens.</title>
        <authorList>
            <person name="Haridas S."/>
            <person name="Albert R."/>
            <person name="Binder M."/>
            <person name="Bloem J."/>
            <person name="Labutti K."/>
            <person name="Salamov A."/>
            <person name="Andreopoulos B."/>
            <person name="Baker S."/>
            <person name="Barry K."/>
            <person name="Bills G."/>
            <person name="Bluhm B."/>
            <person name="Cannon C."/>
            <person name="Castanera R."/>
            <person name="Culley D."/>
            <person name="Daum C."/>
            <person name="Ezra D."/>
            <person name="Gonzalez J."/>
            <person name="Henrissat B."/>
            <person name="Kuo A."/>
            <person name="Liang C."/>
            <person name="Lipzen A."/>
            <person name="Lutzoni F."/>
            <person name="Magnuson J."/>
            <person name="Mondo S."/>
            <person name="Nolan M."/>
            <person name="Ohm R."/>
            <person name="Pangilinan J."/>
            <person name="Park H.-J."/>
            <person name="Ramirez L."/>
            <person name="Alfaro M."/>
            <person name="Sun H."/>
            <person name="Tritt A."/>
            <person name="Yoshinaga Y."/>
            <person name="Zwiers L.-H."/>
            <person name="Turgeon B."/>
            <person name="Goodwin S."/>
            <person name="Spatafora J."/>
            <person name="Crous P."/>
            <person name="Grigoriev I."/>
        </authorList>
    </citation>
    <scope>NUCLEOTIDE SEQUENCE</scope>
    <source>
        <strain evidence="3">CBS 379.55</strain>
    </source>
</reference>
<name>A0A6A6JHN0_WESOR</name>
<feature type="transmembrane region" description="Helical" evidence="2">
    <location>
        <begin position="202"/>
        <end position="221"/>
    </location>
</feature>
<evidence type="ECO:0000313" key="3">
    <source>
        <dbReference type="EMBL" id="KAF2274759.1"/>
    </source>
</evidence>
<evidence type="ECO:0000313" key="4">
    <source>
        <dbReference type="Proteomes" id="UP000800097"/>
    </source>
</evidence>
<feature type="transmembrane region" description="Helical" evidence="2">
    <location>
        <begin position="385"/>
        <end position="407"/>
    </location>
</feature>
<gene>
    <name evidence="3" type="ORF">EI97DRAFT_99645</name>
</gene>
<keyword evidence="2" id="KW-0812">Transmembrane</keyword>
<dbReference type="AlphaFoldDB" id="A0A6A6JHN0"/>
<feature type="transmembrane region" description="Helical" evidence="2">
    <location>
        <begin position="233"/>
        <end position="255"/>
    </location>
</feature>
<dbReference type="Pfam" id="PF07690">
    <property type="entry name" value="MFS_1"/>
    <property type="match status" value="1"/>
</dbReference>
<dbReference type="GO" id="GO:0022857">
    <property type="term" value="F:transmembrane transporter activity"/>
    <property type="evidence" value="ECO:0007669"/>
    <property type="project" value="InterPro"/>
</dbReference>
<feature type="transmembrane region" description="Helical" evidence="2">
    <location>
        <begin position="503"/>
        <end position="523"/>
    </location>
</feature>
<feature type="transmembrane region" description="Helical" evidence="2">
    <location>
        <begin position="267"/>
        <end position="287"/>
    </location>
</feature>
<proteinExistence type="predicted"/>
<feature type="transmembrane region" description="Helical" evidence="2">
    <location>
        <begin position="147"/>
        <end position="167"/>
    </location>
</feature>
<feature type="transmembrane region" description="Helical" evidence="2">
    <location>
        <begin position="89"/>
        <end position="112"/>
    </location>
</feature>
<dbReference type="InterPro" id="IPR052599">
    <property type="entry name" value="SLC43A_AATransporter"/>
</dbReference>
<dbReference type="EMBL" id="ML986501">
    <property type="protein sequence ID" value="KAF2274759.1"/>
    <property type="molecule type" value="Genomic_DNA"/>
</dbReference>
<protein>
    <submittedName>
        <fullName evidence="3">MFS general substrate transporter</fullName>
    </submittedName>
</protein>
<dbReference type="SUPFAM" id="SSF103473">
    <property type="entry name" value="MFS general substrate transporter"/>
    <property type="match status" value="1"/>
</dbReference>
<evidence type="ECO:0000256" key="1">
    <source>
        <dbReference type="ARBA" id="ARBA00004141"/>
    </source>
</evidence>
<evidence type="ECO:0000256" key="2">
    <source>
        <dbReference type="SAM" id="Phobius"/>
    </source>
</evidence>